<dbReference type="Proteomes" id="UP001054252">
    <property type="component" value="Unassembled WGS sequence"/>
</dbReference>
<keyword evidence="2" id="KW-1185">Reference proteome</keyword>
<accession>A0AAV5J8M2</accession>
<organism evidence="1 2">
    <name type="scientific">Rubroshorea leprosula</name>
    <dbReference type="NCBI Taxonomy" id="152421"/>
    <lineage>
        <taxon>Eukaryota</taxon>
        <taxon>Viridiplantae</taxon>
        <taxon>Streptophyta</taxon>
        <taxon>Embryophyta</taxon>
        <taxon>Tracheophyta</taxon>
        <taxon>Spermatophyta</taxon>
        <taxon>Magnoliopsida</taxon>
        <taxon>eudicotyledons</taxon>
        <taxon>Gunneridae</taxon>
        <taxon>Pentapetalae</taxon>
        <taxon>rosids</taxon>
        <taxon>malvids</taxon>
        <taxon>Malvales</taxon>
        <taxon>Dipterocarpaceae</taxon>
        <taxon>Rubroshorea</taxon>
    </lineage>
</organism>
<comment type="caution">
    <text evidence="1">The sequence shown here is derived from an EMBL/GenBank/DDBJ whole genome shotgun (WGS) entry which is preliminary data.</text>
</comment>
<dbReference type="AlphaFoldDB" id="A0AAV5J8M2"/>
<gene>
    <name evidence="1" type="ORF">SLEP1_g22254</name>
</gene>
<evidence type="ECO:0000313" key="1">
    <source>
        <dbReference type="EMBL" id="GKV10958.1"/>
    </source>
</evidence>
<protein>
    <submittedName>
        <fullName evidence="1">Uncharacterized protein</fullName>
    </submittedName>
</protein>
<reference evidence="1 2" key="1">
    <citation type="journal article" date="2021" name="Commun. Biol.">
        <title>The genome of Shorea leprosula (Dipterocarpaceae) highlights the ecological relevance of drought in aseasonal tropical rainforests.</title>
        <authorList>
            <person name="Ng K.K.S."/>
            <person name="Kobayashi M.J."/>
            <person name="Fawcett J.A."/>
            <person name="Hatakeyama M."/>
            <person name="Paape T."/>
            <person name="Ng C.H."/>
            <person name="Ang C.C."/>
            <person name="Tnah L.H."/>
            <person name="Lee C.T."/>
            <person name="Nishiyama T."/>
            <person name="Sese J."/>
            <person name="O'Brien M.J."/>
            <person name="Copetti D."/>
            <person name="Mohd Noor M.I."/>
            <person name="Ong R.C."/>
            <person name="Putra M."/>
            <person name="Sireger I.Z."/>
            <person name="Indrioko S."/>
            <person name="Kosugi Y."/>
            <person name="Izuno A."/>
            <person name="Isagi Y."/>
            <person name="Lee S.L."/>
            <person name="Shimizu K.K."/>
        </authorList>
    </citation>
    <scope>NUCLEOTIDE SEQUENCE [LARGE SCALE GENOMIC DNA]</scope>
    <source>
        <strain evidence="1">214</strain>
    </source>
</reference>
<name>A0AAV5J8M2_9ROSI</name>
<proteinExistence type="predicted"/>
<sequence>MRGKSTWKTIYLTMLRTSNASSYNIKSRPLDIDLRKAPKFDVER</sequence>
<dbReference type="EMBL" id="BPVZ01000033">
    <property type="protein sequence ID" value="GKV10958.1"/>
    <property type="molecule type" value="Genomic_DNA"/>
</dbReference>
<evidence type="ECO:0000313" key="2">
    <source>
        <dbReference type="Proteomes" id="UP001054252"/>
    </source>
</evidence>